<dbReference type="Proteomes" id="UP000564385">
    <property type="component" value="Unassembled WGS sequence"/>
</dbReference>
<evidence type="ECO:0000313" key="4">
    <source>
        <dbReference type="Proteomes" id="UP000564385"/>
    </source>
</evidence>
<comment type="caution">
    <text evidence="3">The sequence shown here is derived from an EMBL/GenBank/DDBJ whole genome shotgun (WGS) entry which is preliminary data.</text>
</comment>
<feature type="region of interest" description="Disordered" evidence="1">
    <location>
        <begin position="252"/>
        <end position="276"/>
    </location>
</feature>
<gene>
    <name evidence="3" type="ORF">HDF08_004074</name>
</gene>
<evidence type="ECO:0000259" key="2">
    <source>
        <dbReference type="Pfam" id="PF00174"/>
    </source>
</evidence>
<protein>
    <recommendedName>
        <fullName evidence="2">Oxidoreductase molybdopterin-binding domain-containing protein</fullName>
    </recommendedName>
</protein>
<feature type="region of interest" description="Disordered" evidence="1">
    <location>
        <begin position="1"/>
        <end position="46"/>
    </location>
</feature>
<evidence type="ECO:0000313" key="3">
    <source>
        <dbReference type="EMBL" id="NYF91955.1"/>
    </source>
</evidence>
<dbReference type="AlphaFoldDB" id="A0A852VPH0"/>
<dbReference type="InterPro" id="IPR036374">
    <property type="entry name" value="OxRdtase_Mopterin-bd_sf"/>
</dbReference>
<dbReference type="EMBL" id="JACCCU010000003">
    <property type="protein sequence ID" value="NYF91955.1"/>
    <property type="molecule type" value="Genomic_DNA"/>
</dbReference>
<dbReference type="Gene3D" id="3.90.420.10">
    <property type="entry name" value="Oxidoreductase, molybdopterin-binding domain"/>
    <property type="match status" value="1"/>
</dbReference>
<dbReference type="SUPFAM" id="SSF56524">
    <property type="entry name" value="Oxidoreductase molybdopterin-binding domain"/>
    <property type="match status" value="1"/>
</dbReference>
<dbReference type="Pfam" id="PF00174">
    <property type="entry name" value="Oxidored_molyb"/>
    <property type="match status" value="1"/>
</dbReference>
<reference evidence="3 4" key="1">
    <citation type="submission" date="2020-07" db="EMBL/GenBank/DDBJ databases">
        <title>Genomic Encyclopedia of Type Strains, Phase IV (KMG-V): Genome sequencing to study the core and pangenomes of soil and plant-associated prokaryotes.</title>
        <authorList>
            <person name="Whitman W."/>
        </authorList>
    </citation>
    <scope>NUCLEOTIDE SEQUENCE [LARGE SCALE GENOMIC DNA]</scope>
    <source>
        <strain evidence="3 4">M8UP22</strain>
    </source>
</reference>
<dbReference type="InterPro" id="IPR000572">
    <property type="entry name" value="OxRdtase_Mopterin-bd_dom"/>
</dbReference>
<evidence type="ECO:0000256" key="1">
    <source>
        <dbReference type="SAM" id="MobiDB-lite"/>
    </source>
</evidence>
<name>A0A852VPH0_9BACT</name>
<feature type="domain" description="Oxidoreductase molybdopterin-binding" evidence="2">
    <location>
        <begin position="280"/>
        <end position="408"/>
    </location>
</feature>
<feature type="compositionally biased region" description="Basic and acidic residues" evidence="1">
    <location>
        <begin position="11"/>
        <end position="46"/>
    </location>
</feature>
<proteinExistence type="predicted"/>
<accession>A0A852VPH0</accession>
<feature type="compositionally biased region" description="Acidic residues" evidence="1">
    <location>
        <begin position="1"/>
        <end position="10"/>
    </location>
</feature>
<dbReference type="PANTHER" id="PTHR43032:SF3">
    <property type="entry name" value="PROTEIN-METHIONINE-SULFOXIDE REDUCTASE CATALYTIC SUBUNIT MSRP"/>
    <property type="match status" value="1"/>
</dbReference>
<dbReference type="PANTHER" id="PTHR43032">
    <property type="entry name" value="PROTEIN-METHIONINE-SULFOXIDE REDUCTASE"/>
    <property type="match status" value="1"/>
</dbReference>
<organism evidence="3 4">
    <name type="scientific">Tunturiibacter lichenicola</name>
    <dbReference type="NCBI Taxonomy" id="2051959"/>
    <lineage>
        <taxon>Bacteria</taxon>
        <taxon>Pseudomonadati</taxon>
        <taxon>Acidobacteriota</taxon>
        <taxon>Terriglobia</taxon>
        <taxon>Terriglobales</taxon>
        <taxon>Acidobacteriaceae</taxon>
        <taxon>Tunturiibacter</taxon>
    </lineage>
</organism>
<sequence>MSDGQEEREEQEQRRKWESEKKDRDDDLERDWERVGERERRDSRAAEVEALDAGVRAQSGQRTRRSFVIAAAAAASGYGFYRWIDRSPGDQLIPRPLRKMLEFNARVSRGAFDERGLAPTYPVARSMELRTNGNYGLKMNLVPESYRLQMVGVEDAKRLPQYVEDVTAWEYQYVAKQDAGPVEHDTKVAPKAAAVVGNGSKAKADPNGDAGMGEGPMMQGGAASTMVGGGGDKKNEVKMPPAFEAAFAALKKAQGNKRPRGQEEAGMSDNTLDPGTPGLLLTMDDVTSLPHHELVTEFKCIEGWSQVVHWGGRRLADLIAKYPPERKPDGSLPKYVYMETPDGDYYCGFSLQACMHPQSLLVTEMAGRPLAQWHGAPIRLHMPIKYGYKQIKRIGLIAYTDRRPDDYWTKLGYDWYAGL</sequence>